<protein>
    <submittedName>
        <fullName evidence="2">Bacterial Ig-like domain (Group 2) protein</fullName>
    </submittedName>
</protein>
<dbReference type="AlphaFoldDB" id="A0A0H3AZJ1"/>
<gene>
    <name evidence="2" type="ordered locus">YPK_1245</name>
</gene>
<name>A0A0H3AZJ1_YERPY</name>
<dbReference type="PATRIC" id="fig|502800.11.peg.1880"/>
<organism evidence="2">
    <name type="scientific">Yersinia pseudotuberculosis serotype O:3 (strain YPIII)</name>
    <dbReference type="NCBI Taxonomy" id="502800"/>
    <lineage>
        <taxon>Bacteria</taxon>
        <taxon>Pseudomonadati</taxon>
        <taxon>Pseudomonadota</taxon>
        <taxon>Gammaproteobacteria</taxon>
        <taxon>Enterobacterales</taxon>
        <taxon>Yersiniaceae</taxon>
        <taxon>Yersinia</taxon>
    </lineage>
</organism>
<dbReference type="InterPro" id="IPR003343">
    <property type="entry name" value="Big_2"/>
</dbReference>
<proteinExistence type="predicted"/>
<dbReference type="Gene3D" id="2.60.40.1080">
    <property type="match status" value="2"/>
</dbReference>
<dbReference type="RefSeq" id="WP_012303832.1">
    <property type="nucleotide sequence ID" value="NZ_CP009792.1"/>
</dbReference>
<feature type="domain" description="BIG2" evidence="1">
    <location>
        <begin position="299"/>
        <end position="352"/>
    </location>
</feature>
<dbReference type="EMBL" id="CP000950">
    <property type="protein sequence ID" value="ACA67543.1"/>
    <property type="molecule type" value="Genomic_DNA"/>
</dbReference>
<dbReference type="KEGG" id="ypy:YPK_1245"/>
<dbReference type="CDD" id="cd19958">
    <property type="entry name" value="pyocin_knob"/>
    <property type="match status" value="1"/>
</dbReference>
<sequence>MDNRFFKVPFASNGDTQTIPDETDNEGFVSFNEGWGGDYERDLRTDTRAKPVGRKEMNYVLNAITRNIRQYQTTGFPEFITAADNNGAAFAYGAGVVVMYNNALYLSLVSNNVSVPGSDESTWQVYIQREATEGETLAGVSAISAITPRRLKLKTDIIENSITDISSSLSRVGNLQVAQVYLESSGVVTLTVPTDCVQILLIGRYVTDGVESRDRWDSTIYANGELVDTTSFYGFVTGGSGHGHHRREFLPFSKLIDMQVLAGDPINFQYTSNRNSNTTFTVFYIQGVSTEEPDQPSTIIISPLNSVINAGTSQQLIAMVLPSSAAAEYPVTWQVSDPALGTIDSNGRYSANVGASGTQSVIASVSTGLASTAIITQHIFLTGIEFGDVPANLVAGNTYTVPITYTPANYTEAILTSSSDSTSATLSALGTLSISNAGSTTLSLAGANSGITKSITIVAVDKETPDVFLKIENNLSDVSSISEARENIGLGELATKDSLTAGDVGAVHIADVAIVAELDLNSMTGPGEYFQNISSNALLSLNYPINVAGALKVYGTGVDAVGCRQVYMPYNSTSEYRRYAYGDPLVFSSWIEK</sequence>
<evidence type="ECO:0000313" key="2">
    <source>
        <dbReference type="EMBL" id="ACA67543.1"/>
    </source>
</evidence>
<accession>A0A0H3AZJ1</accession>
<dbReference type="Pfam" id="PF02368">
    <property type="entry name" value="Big_2"/>
    <property type="match status" value="1"/>
</dbReference>
<reference evidence="2" key="1">
    <citation type="submission" date="2008-02" db="EMBL/GenBank/DDBJ databases">
        <title>Complete sequence of Yersinia pseudotuberculosis YPIII.</title>
        <authorList>
            <consortium name="US DOE Joint Genome Institute"/>
            <person name="Challacombe J.F."/>
            <person name="Bruce D."/>
            <person name="Detter J.C."/>
            <person name="Green L."/>
            <person name="Land M."/>
            <person name="Munk C."/>
            <person name="Lindler L.E."/>
            <person name="Nikolich M.P."/>
            <person name="Brettin T."/>
        </authorList>
    </citation>
    <scope>NUCLEOTIDE SEQUENCE</scope>
    <source>
        <strain evidence="2">YPIII</strain>
    </source>
</reference>
<evidence type="ECO:0000259" key="1">
    <source>
        <dbReference type="Pfam" id="PF02368"/>
    </source>
</evidence>